<reference evidence="2" key="1">
    <citation type="submission" date="2015-07" db="EMBL/GenBank/DDBJ databases">
        <title>Complete Genome of Thermincola ferriacetica strain Z-0001T.</title>
        <authorList>
            <person name="Lusk B."/>
            <person name="Badalamenti J.P."/>
            <person name="Parameswaran P."/>
            <person name="Bond D.R."/>
            <person name="Torres C.I."/>
        </authorList>
    </citation>
    <scope>NUCLEOTIDE SEQUENCE [LARGE SCALE GENOMIC DNA]</scope>
    <source>
        <strain evidence="2">Z-0001</strain>
    </source>
</reference>
<evidence type="ECO:0000313" key="1">
    <source>
        <dbReference type="EMBL" id="KNZ70313.1"/>
    </source>
</evidence>
<name>A0A0L6W4J1_9FIRM</name>
<accession>A0A0L6W4J1</accession>
<organism evidence="1 2">
    <name type="scientific">Thermincola ferriacetica</name>
    <dbReference type="NCBI Taxonomy" id="281456"/>
    <lineage>
        <taxon>Bacteria</taxon>
        <taxon>Bacillati</taxon>
        <taxon>Bacillota</taxon>
        <taxon>Clostridia</taxon>
        <taxon>Eubacteriales</taxon>
        <taxon>Thermincolaceae</taxon>
        <taxon>Thermincola</taxon>
    </lineage>
</organism>
<protein>
    <submittedName>
        <fullName evidence="1">Uncharacterized protein</fullName>
    </submittedName>
</protein>
<dbReference type="EMBL" id="LGTE01000004">
    <property type="protein sequence ID" value="KNZ70313.1"/>
    <property type="molecule type" value="Genomic_DNA"/>
</dbReference>
<comment type="caution">
    <text evidence="1">The sequence shown here is derived from an EMBL/GenBank/DDBJ whole genome shotgun (WGS) entry which is preliminary data.</text>
</comment>
<dbReference type="AlphaFoldDB" id="A0A0L6W4J1"/>
<dbReference type="Proteomes" id="UP000037175">
    <property type="component" value="Unassembled WGS sequence"/>
</dbReference>
<keyword evidence="2" id="KW-1185">Reference proteome</keyword>
<gene>
    <name evidence="1" type="ORF">Tfer_0873</name>
</gene>
<proteinExistence type="predicted"/>
<evidence type="ECO:0000313" key="2">
    <source>
        <dbReference type="Proteomes" id="UP000037175"/>
    </source>
</evidence>
<sequence>MAHKDWCGEDCSICKTSCGLDEAIPCSPDCDNLGPNGETNSEECQNCDAFEVIHNFTSKHNFLNI</sequence>